<dbReference type="AlphaFoldDB" id="A0A383CJR7"/>
<dbReference type="InterPro" id="IPR029767">
    <property type="entry name" value="WecB-like"/>
</dbReference>
<dbReference type="GO" id="GO:0008761">
    <property type="term" value="F:UDP-N-acetylglucosamine 2-epimerase activity"/>
    <property type="evidence" value="ECO:0007669"/>
    <property type="project" value="UniProtKB-EC"/>
</dbReference>
<dbReference type="PANTHER" id="PTHR43174">
    <property type="entry name" value="UDP-N-ACETYLGLUCOSAMINE 2-EPIMERASE"/>
    <property type="match status" value="1"/>
</dbReference>
<keyword evidence="1" id="KW-0413">Isomerase</keyword>
<evidence type="ECO:0000256" key="2">
    <source>
        <dbReference type="ARBA" id="ARBA00038209"/>
    </source>
</evidence>
<proteinExistence type="inferred from homology"/>
<gene>
    <name evidence="5" type="ORF">METZ01_LOCUS485218</name>
</gene>
<dbReference type="SUPFAM" id="SSF53756">
    <property type="entry name" value="UDP-Glycosyltransferase/glycogen phosphorylase"/>
    <property type="match status" value="1"/>
</dbReference>
<dbReference type="EC" id="5.1.3.14" evidence="3"/>
<evidence type="ECO:0000256" key="1">
    <source>
        <dbReference type="ARBA" id="ARBA00023235"/>
    </source>
</evidence>
<sequence>MKENQSLTDILHHTSLGLSKLLLNEKPNLLIVQGDTATVAICALIAFYQKIPIGHIEAGLRTY</sequence>
<dbReference type="PANTHER" id="PTHR43174:SF2">
    <property type="entry name" value="UDP-N-ACETYLGLUCOSAMINE 2-EPIMERASE"/>
    <property type="match status" value="1"/>
</dbReference>
<dbReference type="Gene3D" id="3.40.50.2000">
    <property type="entry name" value="Glycogen Phosphorylase B"/>
    <property type="match status" value="1"/>
</dbReference>
<comment type="similarity">
    <text evidence="2">Belongs to the UDP-N-acetylglucosamine 2-epimerase family.</text>
</comment>
<name>A0A383CJR7_9ZZZZ</name>
<dbReference type="InterPro" id="IPR003331">
    <property type="entry name" value="UDP_GlcNAc_Epimerase_2_dom"/>
</dbReference>
<feature type="domain" description="UDP-N-acetylglucosamine 2-epimerase" evidence="4">
    <location>
        <begin position="3"/>
        <end position="63"/>
    </location>
</feature>
<accession>A0A383CJR7</accession>
<evidence type="ECO:0000256" key="3">
    <source>
        <dbReference type="ARBA" id="ARBA00038858"/>
    </source>
</evidence>
<evidence type="ECO:0000313" key="5">
    <source>
        <dbReference type="EMBL" id="SVE32364.1"/>
    </source>
</evidence>
<evidence type="ECO:0000259" key="4">
    <source>
        <dbReference type="Pfam" id="PF02350"/>
    </source>
</evidence>
<feature type="non-terminal residue" evidence="5">
    <location>
        <position position="1"/>
    </location>
</feature>
<dbReference type="EMBL" id="UINC01209373">
    <property type="protein sequence ID" value="SVE32364.1"/>
    <property type="molecule type" value="Genomic_DNA"/>
</dbReference>
<reference evidence="5" key="1">
    <citation type="submission" date="2018-05" db="EMBL/GenBank/DDBJ databases">
        <authorList>
            <person name="Lanie J.A."/>
            <person name="Ng W.-L."/>
            <person name="Kazmierczak K.M."/>
            <person name="Andrzejewski T.M."/>
            <person name="Davidsen T.M."/>
            <person name="Wayne K.J."/>
            <person name="Tettelin H."/>
            <person name="Glass J.I."/>
            <person name="Rusch D."/>
            <person name="Podicherti R."/>
            <person name="Tsui H.-C.T."/>
            <person name="Winkler M.E."/>
        </authorList>
    </citation>
    <scope>NUCLEOTIDE SEQUENCE</scope>
</reference>
<dbReference type="Pfam" id="PF02350">
    <property type="entry name" value="Epimerase_2"/>
    <property type="match status" value="1"/>
</dbReference>
<organism evidence="5">
    <name type="scientific">marine metagenome</name>
    <dbReference type="NCBI Taxonomy" id="408172"/>
    <lineage>
        <taxon>unclassified sequences</taxon>
        <taxon>metagenomes</taxon>
        <taxon>ecological metagenomes</taxon>
    </lineage>
</organism>
<protein>
    <recommendedName>
        <fullName evidence="3">UDP-N-acetylglucosamine 2-epimerase (non-hydrolyzing)</fullName>
        <ecNumber evidence="3">5.1.3.14</ecNumber>
    </recommendedName>
</protein>
<feature type="non-terminal residue" evidence="5">
    <location>
        <position position="63"/>
    </location>
</feature>